<accession>A0A7Z0AZX0</accession>
<protein>
    <submittedName>
        <fullName evidence="1">Putative addiction module antidote protein</fullName>
    </submittedName>
</protein>
<reference evidence="1 2" key="1">
    <citation type="submission" date="2020-07" db="EMBL/GenBank/DDBJ databases">
        <title>Exploring microbial biodiversity for novel pathways involved in the catabolism of aromatic compounds derived from lignin.</title>
        <authorList>
            <person name="Elkins J."/>
        </authorList>
    </citation>
    <scope>NUCLEOTIDE SEQUENCE [LARGE SCALE GENOMIC DNA]</scope>
    <source>
        <strain evidence="1 2">H2C3B</strain>
    </source>
</reference>
<dbReference type="GO" id="GO:0003677">
    <property type="term" value="F:DNA binding"/>
    <property type="evidence" value="ECO:0007669"/>
    <property type="project" value="InterPro"/>
</dbReference>
<organism evidence="1 2">
    <name type="scientific">Paraburkholderia bryophila</name>
    <dbReference type="NCBI Taxonomy" id="420952"/>
    <lineage>
        <taxon>Bacteria</taxon>
        <taxon>Pseudomonadati</taxon>
        <taxon>Pseudomonadota</taxon>
        <taxon>Betaproteobacteria</taxon>
        <taxon>Burkholderiales</taxon>
        <taxon>Burkholderiaceae</taxon>
        <taxon>Paraburkholderia</taxon>
    </lineage>
</organism>
<dbReference type="InterPro" id="IPR010982">
    <property type="entry name" value="Lambda_DNA-bd_dom_sf"/>
</dbReference>
<gene>
    <name evidence="1" type="ORF">GGD41_003374</name>
</gene>
<proteinExistence type="predicted"/>
<dbReference type="Proteomes" id="UP000572540">
    <property type="component" value="Unassembled WGS sequence"/>
</dbReference>
<dbReference type="RefSeq" id="WP_179712296.1">
    <property type="nucleotide sequence ID" value="NZ_JACCAU010000001.1"/>
</dbReference>
<dbReference type="InterPro" id="IPR014057">
    <property type="entry name" value="HI1420"/>
</dbReference>
<dbReference type="Pfam" id="PF21716">
    <property type="entry name" value="dnstrm_HI1420"/>
    <property type="match status" value="1"/>
</dbReference>
<comment type="caution">
    <text evidence="1">The sequence shown here is derived from an EMBL/GenBank/DDBJ whole genome shotgun (WGS) entry which is preliminary data.</text>
</comment>
<evidence type="ECO:0000313" key="1">
    <source>
        <dbReference type="EMBL" id="NYH16146.1"/>
    </source>
</evidence>
<dbReference type="PANTHER" id="PTHR40275">
    <property type="entry name" value="SSL7038 PROTEIN"/>
    <property type="match status" value="1"/>
</dbReference>
<name>A0A7Z0AZX0_9BURK</name>
<sequence>MSKIKIARFDAAHYLDSEAMIAEYLNAALEEGDADLLLAAIADIAKARGIAKVASDAGLGRESLYKTLAPGSKPRMDTVFKLLRALGVKLNAVPEGVAAA</sequence>
<dbReference type="SUPFAM" id="SSF47413">
    <property type="entry name" value="lambda repressor-like DNA-binding domains"/>
    <property type="match status" value="1"/>
</dbReference>
<dbReference type="AlphaFoldDB" id="A0A7Z0AZX0"/>
<evidence type="ECO:0000313" key="2">
    <source>
        <dbReference type="Proteomes" id="UP000572540"/>
    </source>
</evidence>
<dbReference type="PANTHER" id="PTHR40275:SF1">
    <property type="entry name" value="SSL7038 PROTEIN"/>
    <property type="match status" value="1"/>
</dbReference>
<dbReference type="NCBIfam" id="TIGR02684">
    <property type="entry name" value="dnstrm_HI1420"/>
    <property type="match status" value="1"/>
</dbReference>
<dbReference type="EMBL" id="JACCAU010000001">
    <property type="protein sequence ID" value="NYH16146.1"/>
    <property type="molecule type" value="Genomic_DNA"/>
</dbReference>